<reference evidence="1" key="2">
    <citation type="journal article" date="2015" name="Data Brief">
        <title>Shoot transcriptome of the giant reed, Arundo donax.</title>
        <authorList>
            <person name="Barrero R.A."/>
            <person name="Guerrero F.D."/>
            <person name="Moolhuijzen P."/>
            <person name="Goolsby J.A."/>
            <person name="Tidwell J."/>
            <person name="Bellgard S.E."/>
            <person name="Bellgard M.I."/>
        </authorList>
    </citation>
    <scope>NUCLEOTIDE SEQUENCE</scope>
    <source>
        <tissue evidence="1">Shoot tissue taken approximately 20 cm above the soil surface</tissue>
    </source>
</reference>
<evidence type="ECO:0000313" key="1">
    <source>
        <dbReference type="EMBL" id="JAE09685.1"/>
    </source>
</evidence>
<accession>A0A0A9F9J3</accession>
<dbReference type="AlphaFoldDB" id="A0A0A9F9J3"/>
<proteinExistence type="predicted"/>
<name>A0A0A9F9J3_ARUDO</name>
<organism evidence="1">
    <name type="scientific">Arundo donax</name>
    <name type="common">Giant reed</name>
    <name type="synonym">Donax arundinaceus</name>
    <dbReference type="NCBI Taxonomy" id="35708"/>
    <lineage>
        <taxon>Eukaryota</taxon>
        <taxon>Viridiplantae</taxon>
        <taxon>Streptophyta</taxon>
        <taxon>Embryophyta</taxon>
        <taxon>Tracheophyta</taxon>
        <taxon>Spermatophyta</taxon>
        <taxon>Magnoliopsida</taxon>
        <taxon>Liliopsida</taxon>
        <taxon>Poales</taxon>
        <taxon>Poaceae</taxon>
        <taxon>PACMAD clade</taxon>
        <taxon>Arundinoideae</taxon>
        <taxon>Arundineae</taxon>
        <taxon>Arundo</taxon>
    </lineage>
</organism>
<reference evidence="1" key="1">
    <citation type="submission" date="2014-09" db="EMBL/GenBank/DDBJ databases">
        <authorList>
            <person name="Magalhaes I.L.F."/>
            <person name="Oliveira U."/>
            <person name="Santos F.R."/>
            <person name="Vidigal T.H.D.A."/>
            <person name="Brescovit A.D."/>
            <person name="Santos A.J."/>
        </authorList>
    </citation>
    <scope>NUCLEOTIDE SEQUENCE</scope>
    <source>
        <tissue evidence="1">Shoot tissue taken approximately 20 cm above the soil surface</tissue>
    </source>
</reference>
<sequence>MPMSNSRSSQTTDVCPPSFYVLLQIQPFVDI</sequence>
<dbReference type="EMBL" id="GBRH01188211">
    <property type="protein sequence ID" value="JAE09685.1"/>
    <property type="molecule type" value="Transcribed_RNA"/>
</dbReference>
<protein>
    <submittedName>
        <fullName evidence="1">Uncharacterized protein</fullName>
    </submittedName>
</protein>